<dbReference type="InterPro" id="IPR050858">
    <property type="entry name" value="Mal-CoA-ACP_Trans/PKS_FabD"/>
</dbReference>
<evidence type="ECO:0000256" key="4">
    <source>
        <dbReference type="ARBA" id="ARBA00048462"/>
    </source>
</evidence>
<dbReference type="Gene3D" id="3.40.366.10">
    <property type="entry name" value="Malonyl-Coenzyme A Acyl Carrier Protein, domain 2"/>
    <property type="match status" value="2"/>
</dbReference>
<name>A0ABZ1RU87_9ACTN</name>
<protein>
    <recommendedName>
        <fullName evidence="1">[acyl-carrier-protein] S-malonyltransferase</fullName>
        <ecNumber evidence="1">2.3.1.39</ecNumber>
    </recommendedName>
</protein>
<feature type="compositionally biased region" description="Basic and acidic residues" evidence="5">
    <location>
        <begin position="322"/>
        <end position="334"/>
    </location>
</feature>
<reference evidence="7" key="1">
    <citation type="submission" date="2022-10" db="EMBL/GenBank/DDBJ databases">
        <title>The complete genomes of actinobacterial strains from the NBC collection.</title>
        <authorList>
            <person name="Joergensen T.S."/>
            <person name="Alvarez Arevalo M."/>
            <person name="Sterndorff E.B."/>
            <person name="Faurdal D."/>
            <person name="Vuksanovic O."/>
            <person name="Mourched A.-S."/>
            <person name="Charusanti P."/>
            <person name="Shaw S."/>
            <person name="Blin K."/>
            <person name="Weber T."/>
        </authorList>
    </citation>
    <scope>NUCLEOTIDE SEQUENCE</scope>
    <source>
        <strain evidence="7">NBC_00283</strain>
    </source>
</reference>
<evidence type="ECO:0000256" key="3">
    <source>
        <dbReference type="ARBA" id="ARBA00023315"/>
    </source>
</evidence>
<dbReference type="InterPro" id="IPR016035">
    <property type="entry name" value="Acyl_Trfase/lysoPLipase"/>
</dbReference>
<evidence type="ECO:0000256" key="1">
    <source>
        <dbReference type="ARBA" id="ARBA00013258"/>
    </source>
</evidence>
<comment type="catalytic activity">
    <reaction evidence="4">
        <text>holo-[ACP] + malonyl-CoA = malonyl-[ACP] + CoA</text>
        <dbReference type="Rhea" id="RHEA:41792"/>
        <dbReference type="Rhea" id="RHEA-COMP:9623"/>
        <dbReference type="Rhea" id="RHEA-COMP:9685"/>
        <dbReference type="ChEBI" id="CHEBI:57287"/>
        <dbReference type="ChEBI" id="CHEBI:57384"/>
        <dbReference type="ChEBI" id="CHEBI:64479"/>
        <dbReference type="ChEBI" id="CHEBI:78449"/>
        <dbReference type="EC" id="2.3.1.39"/>
    </reaction>
</comment>
<keyword evidence="8" id="KW-1185">Reference proteome</keyword>
<keyword evidence="3" id="KW-0012">Acyltransferase</keyword>
<dbReference type="EMBL" id="CP108057">
    <property type="protein sequence ID" value="WUO50070.1"/>
    <property type="molecule type" value="Genomic_DNA"/>
</dbReference>
<organism evidence="7 8">
    <name type="scientific">Streptomyces goshikiensis</name>
    <dbReference type="NCBI Taxonomy" id="1942"/>
    <lineage>
        <taxon>Bacteria</taxon>
        <taxon>Bacillati</taxon>
        <taxon>Actinomycetota</taxon>
        <taxon>Actinomycetes</taxon>
        <taxon>Kitasatosporales</taxon>
        <taxon>Streptomycetaceae</taxon>
        <taxon>Streptomyces</taxon>
    </lineage>
</organism>
<evidence type="ECO:0000256" key="2">
    <source>
        <dbReference type="ARBA" id="ARBA00022679"/>
    </source>
</evidence>
<dbReference type="InterPro" id="IPR001227">
    <property type="entry name" value="Ac_transferase_dom_sf"/>
</dbReference>
<keyword evidence="2" id="KW-0808">Transferase</keyword>
<dbReference type="Pfam" id="PF21124">
    <property type="entry name" value="VinK_C"/>
    <property type="match status" value="1"/>
</dbReference>
<evidence type="ECO:0000259" key="6">
    <source>
        <dbReference type="Pfam" id="PF21124"/>
    </source>
</evidence>
<dbReference type="Proteomes" id="UP001432075">
    <property type="component" value="Chromosome"/>
</dbReference>
<gene>
    <name evidence="7" type="ORF">OHU17_31885</name>
</gene>
<evidence type="ECO:0000313" key="7">
    <source>
        <dbReference type="EMBL" id="WUO50070.1"/>
    </source>
</evidence>
<feature type="region of interest" description="Disordered" evidence="5">
    <location>
        <begin position="320"/>
        <end position="345"/>
    </location>
</feature>
<dbReference type="PANTHER" id="PTHR42681:SF1">
    <property type="entry name" value="MALONYL-COA-ACYL CARRIER PROTEIN TRANSACYLASE, MITOCHONDRIAL"/>
    <property type="match status" value="1"/>
</dbReference>
<accession>A0ABZ1RU87</accession>
<feature type="domain" description="Malonyl-CoA-[acyl-carrier-protein] transacylase small" evidence="6">
    <location>
        <begin position="152"/>
        <end position="213"/>
    </location>
</feature>
<dbReference type="SUPFAM" id="SSF52151">
    <property type="entry name" value="FabD/lysophospholipase-like"/>
    <property type="match status" value="1"/>
</dbReference>
<sequence length="345" mass="37543">MTHSDAIPAVSTAESTNSRTGTAIVFPGMGPASFAEVGKFLMLDPYARVRLAEADEALGYSVFDRFRDAEEDYSVDFQIAFLVNSMALADRAVDTLGVSPTVCAGPSFGQRATAAFVGSLSFPDVVRLTAELVRCEEEFFSSGAYEDVVTHCFVRTPQDRLDEILAGFDDRGAWYDFSGHLDAGFHMLSVREKDLDALTAGISAAGGYSMYSMRPPVHAAAFSALRRKAEEEVFGAYEPGAPALPVVSDHDGSVVRDAAGMRAMMLDTFDRPIHWPGMVESLKGLGVGTLYVTGPDSLFHRLDVTKANFEVVAVGLPKKRARERERERALERSRATRAQRAVPRP</sequence>
<evidence type="ECO:0000256" key="5">
    <source>
        <dbReference type="SAM" id="MobiDB-lite"/>
    </source>
</evidence>
<dbReference type="PANTHER" id="PTHR42681">
    <property type="entry name" value="MALONYL-COA-ACYL CARRIER PROTEIN TRANSACYLASE, MITOCHONDRIAL"/>
    <property type="match status" value="1"/>
</dbReference>
<evidence type="ECO:0000313" key="8">
    <source>
        <dbReference type="Proteomes" id="UP001432075"/>
    </source>
</evidence>
<dbReference type="InterPro" id="IPR049416">
    <property type="entry name" value="VinK-like_small"/>
</dbReference>
<proteinExistence type="predicted"/>
<dbReference type="RefSeq" id="WP_073794098.1">
    <property type="nucleotide sequence ID" value="NZ_BMVE01000007.1"/>
</dbReference>
<dbReference type="EC" id="2.3.1.39" evidence="1"/>